<dbReference type="AlphaFoldDB" id="A0A086CIG6"/>
<feature type="transmembrane region" description="Helical" evidence="1">
    <location>
        <begin position="331"/>
        <end position="353"/>
    </location>
</feature>
<dbReference type="InterPro" id="IPR029044">
    <property type="entry name" value="Nucleotide-diphossugar_trans"/>
</dbReference>
<keyword evidence="1" id="KW-0472">Membrane</keyword>
<dbReference type="PANTHER" id="PTHR43646">
    <property type="entry name" value="GLYCOSYLTRANSFERASE"/>
    <property type="match status" value="1"/>
</dbReference>
<evidence type="ECO:0000259" key="2">
    <source>
        <dbReference type="Pfam" id="PF00535"/>
    </source>
</evidence>
<dbReference type="GO" id="GO:0016740">
    <property type="term" value="F:transferase activity"/>
    <property type="evidence" value="ECO:0007669"/>
    <property type="project" value="UniProtKB-KW"/>
</dbReference>
<dbReference type="InterPro" id="IPR001173">
    <property type="entry name" value="Glyco_trans_2-like"/>
</dbReference>
<reference evidence="3 4" key="1">
    <citation type="submission" date="2014-08" db="EMBL/GenBank/DDBJ databases">
        <title>Comparative genomics reveals surprising divergence of two closely related strains of uncultivated UCYN-A cyanobacteria.</title>
        <authorList>
            <person name="Bombar D."/>
            <person name="Heller P."/>
            <person name="Sanchez-Baracaldo P."/>
            <person name="Carter B.J."/>
            <person name="Zert J.P."/>
        </authorList>
    </citation>
    <scope>NUCLEOTIDE SEQUENCE [LARGE SCALE GENOMIC DNA]</scope>
</reference>
<organism evidence="3 4">
    <name type="scientific">Candidatus Atelocyanobacterium thalassa isolate SIO64986</name>
    <dbReference type="NCBI Taxonomy" id="1527444"/>
    <lineage>
        <taxon>Bacteria</taxon>
        <taxon>Bacillati</taxon>
        <taxon>Cyanobacteriota</taxon>
        <taxon>Cyanophyceae</taxon>
        <taxon>Oscillatoriophycideae</taxon>
        <taxon>Chroococcales</taxon>
        <taxon>Aphanothecaceae</taxon>
        <taxon>Candidatus Atelocyanobacterium</taxon>
        <taxon>Candidatus Atelocyanobacterium thalassae</taxon>
    </lineage>
</organism>
<keyword evidence="3" id="KW-0808">Transferase</keyword>
<feature type="transmembrane region" description="Helical" evidence="1">
    <location>
        <begin position="359"/>
        <end position="382"/>
    </location>
</feature>
<name>A0A086CIG6_9CHRO</name>
<evidence type="ECO:0000313" key="4">
    <source>
        <dbReference type="Proteomes" id="UP000028922"/>
    </source>
</evidence>
<dbReference type="PANTHER" id="PTHR43646:SF3">
    <property type="entry name" value="SLR1566 PROTEIN"/>
    <property type="match status" value="1"/>
</dbReference>
<protein>
    <submittedName>
        <fullName evidence="3">Hopene-associated glycosyltransferase HpnB</fullName>
    </submittedName>
</protein>
<evidence type="ECO:0000313" key="3">
    <source>
        <dbReference type="EMBL" id="KFF41980.1"/>
    </source>
</evidence>
<dbReference type="EMBL" id="JPSP01000001">
    <property type="protein sequence ID" value="KFF41980.1"/>
    <property type="molecule type" value="Genomic_DNA"/>
</dbReference>
<keyword evidence="1" id="KW-0812">Transmembrane</keyword>
<proteinExistence type="predicted"/>
<keyword evidence="1" id="KW-1133">Transmembrane helix</keyword>
<dbReference type="InterPro" id="IPR017832">
    <property type="entry name" value="Glyco_trans_2_hopen-assoc_HpnB"/>
</dbReference>
<evidence type="ECO:0000256" key="1">
    <source>
        <dbReference type="SAM" id="Phobius"/>
    </source>
</evidence>
<dbReference type="PATRIC" id="fig|1527444.3.peg.36"/>
<feature type="domain" description="Glycosyltransferase 2-like" evidence="2">
    <location>
        <begin position="48"/>
        <end position="229"/>
    </location>
</feature>
<feature type="transmembrane region" description="Helical" evidence="1">
    <location>
        <begin position="6"/>
        <end position="28"/>
    </location>
</feature>
<dbReference type="eggNOG" id="COG1215">
    <property type="taxonomic scope" value="Bacteria"/>
</dbReference>
<dbReference type="STRING" id="1527444.ucyna2_00037"/>
<feature type="transmembrane region" description="Helical" evidence="1">
    <location>
        <begin position="300"/>
        <end position="324"/>
    </location>
</feature>
<sequence>MHYIVVSIICLSIVAWIYLLLFRGGFWLNNEKIDKSSYHLNHYPSVCAIVPARNEATFISTSLKSLLEQNYSGNFSIILVDDQSTDNTKNIAKEGVKNCSNSNNLHIISGVPLISNWSGKLWAIKQGIDKANQLKNKPDYFLLTDADIKHHKNNLEELVTKAKRENLALVSLMVKLKCESLWEKLLIPAFIFFFKKLYPFAWVNNYYKKTAAAAGGCILISRSILEEIGGVEVLRETLIDDCSLAAFVKKKLRDNKKYANQGIWLGLSEETLSLRSYDRLEPIWNMVARTAYTQLNHSPFMLVGTLVGLVFIYLIGPVGFTYGLLVHDETLIVLGIINWFLMTVAYMPTIMLYKCSPLWALSLPFITSLYAAMTFDSALNYWRGKGGRWKGRTYS</sequence>
<gene>
    <name evidence="3" type="ORF">ucyna2_00037</name>
</gene>
<dbReference type="SUPFAM" id="SSF53448">
    <property type="entry name" value="Nucleotide-diphospho-sugar transferases"/>
    <property type="match status" value="1"/>
</dbReference>
<accession>A0A086CIG6</accession>
<dbReference type="Gene3D" id="3.90.550.10">
    <property type="entry name" value="Spore Coat Polysaccharide Biosynthesis Protein SpsA, Chain A"/>
    <property type="match status" value="1"/>
</dbReference>
<dbReference type="Pfam" id="PF00535">
    <property type="entry name" value="Glycos_transf_2"/>
    <property type="match status" value="1"/>
</dbReference>
<comment type="caution">
    <text evidence="3">The sequence shown here is derived from an EMBL/GenBank/DDBJ whole genome shotgun (WGS) entry which is preliminary data.</text>
</comment>
<dbReference type="Proteomes" id="UP000028922">
    <property type="component" value="Unassembled WGS sequence"/>
</dbReference>
<dbReference type="NCBIfam" id="TIGR03469">
    <property type="entry name" value="HpnB"/>
    <property type="match status" value="1"/>
</dbReference>